<gene>
    <name evidence="2" type="ORF">SAMN02745857_03810</name>
</gene>
<dbReference type="Gene3D" id="3.40.50.150">
    <property type="entry name" value="Vaccinia Virus protein VP39"/>
    <property type="match status" value="1"/>
</dbReference>
<evidence type="ECO:0000313" key="3">
    <source>
        <dbReference type="Proteomes" id="UP000192761"/>
    </source>
</evidence>
<feature type="domain" description="Methyltransferase" evidence="1">
    <location>
        <begin position="44"/>
        <end position="140"/>
    </location>
</feature>
<dbReference type="PANTHER" id="PTHR12843:SF5">
    <property type="entry name" value="EEF1A LYSINE METHYLTRANSFERASE 2"/>
    <property type="match status" value="1"/>
</dbReference>
<accession>A0A1W1XZT4</accession>
<dbReference type="EMBL" id="FWXD01000034">
    <property type="protein sequence ID" value="SMC29394.1"/>
    <property type="molecule type" value="Genomic_DNA"/>
</dbReference>
<dbReference type="OrthoDB" id="9788660at2"/>
<sequence>MDSKAHWEGIYQNKATDAVSWYRLHLETSLRLIEAAAATPDAAIIDVGGGEATLVDDLLARGYTQLSVLDISQPAIARTQQRLGKQAALVNWIVADITQATLPEQGYDIWHDRAVFHFLTAQAQRDAYVLQLRHALKPDGHLLISTFGPDGPLQCSGLDIVRYDAEMLQRQFGPDFLLQESGTEVHRTPWGTEQQFVYCHLKRR</sequence>
<dbReference type="AlphaFoldDB" id="A0A1W1XZT4"/>
<keyword evidence="3" id="KW-1185">Reference proteome</keyword>
<dbReference type="CDD" id="cd02440">
    <property type="entry name" value="AdoMet_MTases"/>
    <property type="match status" value="1"/>
</dbReference>
<dbReference type="Pfam" id="PF13649">
    <property type="entry name" value="Methyltransf_25"/>
    <property type="match status" value="1"/>
</dbReference>
<dbReference type="GO" id="GO:0008168">
    <property type="term" value="F:methyltransferase activity"/>
    <property type="evidence" value="ECO:0007669"/>
    <property type="project" value="UniProtKB-KW"/>
</dbReference>
<dbReference type="SUPFAM" id="SSF53335">
    <property type="entry name" value="S-adenosyl-L-methionine-dependent methyltransferases"/>
    <property type="match status" value="1"/>
</dbReference>
<dbReference type="GO" id="GO:0032259">
    <property type="term" value="P:methylation"/>
    <property type="evidence" value="ECO:0007669"/>
    <property type="project" value="UniProtKB-KW"/>
</dbReference>
<dbReference type="PANTHER" id="PTHR12843">
    <property type="entry name" value="PROTEIN-LYSINE N-METHYLTRANSFERASE METTL10"/>
    <property type="match status" value="1"/>
</dbReference>
<protein>
    <submittedName>
        <fullName evidence="2">Methyltransferase domain-containing protein</fullName>
    </submittedName>
</protein>
<name>A0A1W1XZT4_9NEIS</name>
<dbReference type="STRING" id="1121001.SAMN02745857_03810"/>
<dbReference type="Proteomes" id="UP000192761">
    <property type="component" value="Unassembled WGS sequence"/>
</dbReference>
<evidence type="ECO:0000259" key="1">
    <source>
        <dbReference type="Pfam" id="PF13649"/>
    </source>
</evidence>
<proteinExistence type="predicted"/>
<reference evidence="2 3" key="1">
    <citation type="submission" date="2017-04" db="EMBL/GenBank/DDBJ databases">
        <authorList>
            <person name="Afonso C.L."/>
            <person name="Miller P.J."/>
            <person name="Scott M.A."/>
            <person name="Spackman E."/>
            <person name="Goraichik I."/>
            <person name="Dimitrov K.M."/>
            <person name="Suarez D.L."/>
            <person name="Swayne D.E."/>
        </authorList>
    </citation>
    <scope>NUCLEOTIDE SEQUENCE [LARGE SCALE GENOMIC DNA]</scope>
    <source>
        <strain evidence="2 3">DSM 23236</strain>
    </source>
</reference>
<keyword evidence="2" id="KW-0808">Transferase</keyword>
<evidence type="ECO:0000313" key="2">
    <source>
        <dbReference type="EMBL" id="SMC29394.1"/>
    </source>
</evidence>
<dbReference type="InterPro" id="IPR041698">
    <property type="entry name" value="Methyltransf_25"/>
</dbReference>
<dbReference type="InterPro" id="IPR029063">
    <property type="entry name" value="SAM-dependent_MTases_sf"/>
</dbReference>
<keyword evidence="2" id="KW-0489">Methyltransferase</keyword>
<organism evidence="2 3">
    <name type="scientific">Andreprevotia lacus DSM 23236</name>
    <dbReference type="NCBI Taxonomy" id="1121001"/>
    <lineage>
        <taxon>Bacteria</taxon>
        <taxon>Pseudomonadati</taxon>
        <taxon>Pseudomonadota</taxon>
        <taxon>Betaproteobacteria</taxon>
        <taxon>Neisseriales</taxon>
        <taxon>Chitinibacteraceae</taxon>
        <taxon>Andreprevotia</taxon>
    </lineage>
</organism>